<evidence type="ECO:0000313" key="2">
    <source>
        <dbReference type="EMBL" id="MBM7279504.1"/>
    </source>
</evidence>
<comment type="caution">
    <text evidence="2">The sequence shown here is derived from an EMBL/GenBank/DDBJ whole genome shotgun (WGS) entry which is preliminary data.</text>
</comment>
<proteinExistence type="predicted"/>
<name>A0AAW4G8H3_GORRU</name>
<accession>A0AAW4G8H3</accession>
<protein>
    <submittedName>
        <fullName evidence="2">Protocatechuate 3,4-dioxygenase</fullName>
    </submittedName>
</protein>
<dbReference type="Gene3D" id="3.40.830.10">
    <property type="entry name" value="LigB-like"/>
    <property type="match status" value="1"/>
</dbReference>
<dbReference type="EMBL" id="JAFFGU010000009">
    <property type="protein sequence ID" value="MBM7279504.1"/>
    <property type="molecule type" value="Genomic_DNA"/>
</dbReference>
<dbReference type="Pfam" id="PF02900">
    <property type="entry name" value="LigB"/>
    <property type="match status" value="1"/>
</dbReference>
<evidence type="ECO:0000259" key="1">
    <source>
        <dbReference type="Pfam" id="PF02900"/>
    </source>
</evidence>
<feature type="domain" description="Extradiol ring-cleavage dioxygenase class III enzyme subunit B" evidence="1">
    <location>
        <begin position="107"/>
        <end position="352"/>
    </location>
</feature>
<dbReference type="SUPFAM" id="SSF53213">
    <property type="entry name" value="LigB-like"/>
    <property type="match status" value="1"/>
</dbReference>
<dbReference type="InterPro" id="IPR004183">
    <property type="entry name" value="Xdiol_dOase_suB"/>
</dbReference>
<dbReference type="AlphaFoldDB" id="A0AAW4G8H3"/>
<dbReference type="GO" id="GO:0008198">
    <property type="term" value="F:ferrous iron binding"/>
    <property type="evidence" value="ECO:0007669"/>
    <property type="project" value="InterPro"/>
</dbReference>
<gene>
    <name evidence="2" type="ORF">JTZ10_17300</name>
</gene>
<dbReference type="Proteomes" id="UP001195196">
    <property type="component" value="Unassembled WGS sequence"/>
</dbReference>
<dbReference type="RefSeq" id="WP_204718508.1">
    <property type="nucleotide sequence ID" value="NZ_JAFFGU010000009.1"/>
</dbReference>
<evidence type="ECO:0000313" key="3">
    <source>
        <dbReference type="Proteomes" id="UP001195196"/>
    </source>
</evidence>
<dbReference type="GO" id="GO:0016702">
    <property type="term" value="F:oxidoreductase activity, acting on single donors with incorporation of molecular oxygen, incorporation of two atoms of oxygen"/>
    <property type="evidence" value="ECO:0007669"/>
    <property type="project" value="UniProtKB-ARBA"/>
</dbReference>
<reference evidence="2" key="1">
    <citation type="submission" date="2021-02" db="EMBL/GenBank/DDBJ databases">
        <title>Taxonomy, biology and ecology of Rhodococcus bacteria occurring in California pistachio and other woody hosts as revealed by genome sequence analyses.</title>
        <authorList>
            <person name="Riely B."/>
            <person name="Gai Y."/>
        </authorList>
    </citation>
    <scope>NUCLEOTIDE SEQUENCE</scope>
    <source>
        <strain evidence="2">BP-295</strain>
    </source>
</reference>
<organism evidence="2 3">
    <name type="scientific">Gordonia rubripertincta</name>
    <name type="common">Rhodococcus corallinus</name>
    <dbReference type="NCBI Taxonomy" id="36822"/>
    <lineage>
        <taxon>Bacteria</taxon>
        <taxon>Bacillati</taxon>
        <taxon>Actinomycetota</taxon>
        <taxon>Actinomycetes</taxon>
        <taxon>Mycobacteriales</taxon>
        <taxon>Gordoniaceae</taxon>
        <taxon>Gordonia</taxon>
    </lineage>
</organism>
<sequence length="381" mass="40972">MSVDKSSIERAILEMAKDADLLASVKASPERAPELLGIDAEWAETILSGNRDRLRAIGLNDGVTILVSRWFNDDLGDAASTGGFIVDDSIPVPTPNLPRNLVFAGGCSHVPDLLARPEIDPPEAVERLLAGYEKLARDIAAADPDVILVSADCHFQSFETGHFVLGVGDQHVGSMEFFKRPDLDLQLTGHREFATELARVVRAHGLEVEEAQKVELDHGLIVPLRLLLPRPDLPVIPIITQPARSFSPFNAREFGVAMRDAIENSGLRVAVLATGGLSHWLDPGHFGGVDVEFDTYLLKLLATGRGLDMCSLEPYPLLAHGQYEIMNWMIMLGITGPGVFGDVYSYEPMEASGGGWTVVNMDLDAAAAKAAAANSTAGVSS</sequence>